<keyword evidence="6" id="KW-0460">Magnesium</keyword>
<evidence type="ECO:0000259" key="8">
    <source>
        <dbReference type="Pfam" id="PF08245"/>
    </source>
</evidence>
<dbReference type="PROSITE" id="PS50890">
    <property type="entry name" value="PUA"/>
    <property type="match status" value="1"/>
</dbReference>
<accession>A0A6J6VCR8</accession>
<dbReference type="GO" id="GO:0008841">
    <property type="term" value="F:dihydrofolate synthase activity"/>
    <property type="evidence" value="ECO:0007669"/>
    <property type="project" value="TreeGrafter"/>
</dbReference>
<proteinExistence type="inferred from homology"/>
<evidence type="ECO:0000256" key="2">
    <source>
        <dbReference type="ARBA" id="ARBA00022598"/>
    </source>
</evidence>
<dbReference type="GO" id="GO:0046872">
    <property type="term" value="F:metal ion binding"/>
    <property type="evidence" value="ECO:0007669"/>
    <property type="project" value="UniProtKB-KW"/>
</dbReference>
<dbReference type="InterPro" id="IPR036615">
    <property type="entry name" value="Mur_ligase_C_dom_sf"/>
</dbReference>
<dbReference type="Gene3D" id="3.40.1190.10">
    <property type="entry name" value="Mur-like, catalytic domain"/>
    <property type="match status" value="1"/>
</dbReference>
<dbReference type="GO" id="GO:0004326">
    <property type="term" value="F:tetrahydrofolylpolyglutamate synthase activity"/>
    <property type="evidence" value="ECO:0007669"/>
    <property type="project" value="InterPro"/>
</dbReference>
<feature type="domain" description="Mur ligase central" evidence="8">
    <location>
        <begin position="50"/>
        <end position="269"/>
    </location>
</feature>
<sequence>MSYDRALRHLDRHVNLEAKAGRWEGLSLDRIRALTNVMGDPHLAYPVIHVTGTNGKGSTTLMITELLKARGLHVGTYTSPHLERVNERIRLDGEPLDDDAFGLAVNQVAAVESLVDGTLSYFEVLTAAAFGCFAEHAVDVAVVEVGLLGRWDATNVVDAEVAVVTNIGRDHTDGRGDWRRAIAEEKSGIIKPNSTLVLGEISRELRDVFLAEPSAGVFERGVHFDLTANRVAVGGRAAELQGPHGRYDDVFIALHGAHQADNAVIALAATEAFFASALEDDVVREAFAAVKVPGRFEILRRHPLVVLDAAHNPDGALVATETLDEDFGVGRRRLLVFGLLQGRDIGEMLDALGADRADVVIVCEADWPRRIPAEDIAAVAAERGIVVEIVRPIEDAVQRAIALADPDDVVLVTGSNYVIGPARRALLESQAERRSNR</sequence>
<dbReference type="EMBL" id="CAFABA010000116">
    <property type="protein sequence ID" value="CAB4835189.1"/>
    <property type="molecule type" value="Genomic_DNA"/>
</dbReference>
<keyword evidence="3" id="KW-0479">Metal-binding</keyword>
<dbReference type="InterPro" id="IPR013221">
    <property type="entry name" value="Mur_ligase_cen"/>
</dbReference>
<dbReference type="EMBL" id="CAEZYR010000162">
    <property type="protein sequence ID" value="CAB4768307.1"/>
    <property type="molecule type" value="Genomic_DNA"/>
</dbReference>
<dbReference type="Pfam" id="PF02875">
    <property type="entry name" value="Mur_ligase_C"/>
    <property type="match status" value="1"/>
</dbReference>
<dbReference type="InterPro" id="IPR001645">
    <property type="entry name" value="Folylpolyglutamate_synth"/>
</dbReference>
<dbReference type="InterPro" id="IPR036565">
    <property type="entry name" value="Mur-like_cat_sf"/>
</dbReference>
<keyword evidence="2" id="KW-0436">Ligase</keyword>
<evidence type="ECO:0000313" key="9">
    <source>
        <dbReference type="EMBL" id="CAB4768307.1"/>
    </source>
</evidence>
<dbReference type="InterPro" id="IPR004101">
    <property type="entry name" value="Mur_ligase_C"/>
</dbReference>
<evidence type="ECO:0000256" key="3">
    <source>
        <dbReference type="ARBA" id="ARBA00022723"/>
    </source>
</evidence>
<dbReference type="Pfam" id="PF08245">
    <property type="entry name" value="Mur_ligase_M"/>
    <property type="match status" value="1"/>
</dbReference>
<dbReference type="NCBIfam" id="TIGR01499">
    <property type="entry name" value="folC"/>
    <property type="match status" value="1"/>
</dbReference>
<evidence type="ECO:0000259" key="7">
    <source>
        <dbReference type="Pfam" id="PF02875"/>
    </source>
</evidence>
<evidence type="ECO:0000313" key="10">
    <source>
        <dbReference type="EMBL" id="CAB4835189.1"/>
    </source>
</evidence>
<evidence type="ECO:0000256" key="4">
    <source>
        <dbReference type="ARBA" id="ARBA00022741"/>
    </source>
</evidence>
<gene>
    <name evidence="9" type="ORF">UFOPK2754_02953</name>
    <name evidence="10" type="ORF">UFOPK3139_02338</name>
    <name evidence="11" type="ORF">UFOPK3543_00898</name>
</gene>
<dbReference type="PANTHER" id="PTHR11136:SF0">
    <property type="entry name" value="DIHYDROFOLATE SYNTHETASE-RELATED"/>
    <property type="match status" value="1"/>
</dbReference>
<comment type="similarity">
    <text evidence="1">Belongs to the folylpolyglutamate synthase family.</text>
</comment>
<dbReference type="SUPFAM" id="SSF53244">
    <property type="entry name" value="MurD-like peptide ligases, peptide-binding domain"/>
    <property type="match status" value="1"/>
</dbReference>
<dbReference type="EMBL" id="CAFBMH010000023">
    <property type="protein sequence ID" value="CAB4901665.1"/>
    <property type="molecule type" value="Genomic_DNA"/>
</dbReference>
<keyword evidence="4" id="KW-0547">Nucleotide-binding</keyword>
<evidence type="ECO:0000313" key="11">
    <source>
        <dbReference type="EMBL" id="CAB4901665.1"/>
    </source>
</evidence>
<organism evidence="9">
    <name type="scientific">freshwater metagenome</name>
    <dbReference type="NCBI Taxonomy" id="449393"/>
    <lineage>
        <taxon>unclassified sequences</taxon>
        <taxon>metagenomes</taxon>
        <taxon>ecological metagenomes</taxon>
    </lineage>
</organism>
<name>A0A6J6VCR8_9ZZZZ</name>
<protein>
    <submittedName>
        <fullName evidence="9">Unannotated protein</fullName>
    </submittedName>
</protein>
<dbReference type="SUPFAM" id="SSF53623">
    <property type="entry name" value="MurD-like peptide ligases, catalytic domain"/>
    <property type="match status" value="1"/>
</dbReference>
<dbReference type="AlphaFoldDB" id="A0A6J6VCR8"/>
<dbReference type="GO" id="GO:0005737">
    <property type="term" value="C:cytoplasm"/>
    <property type="evidence" value="ECO:0007669"/>
    <property type="project" value="TreeGrafter"/>
</dbReference>
<dbReference type="Gene3D" id="3.90.190.20">
    <property type="entry name" value="Mur ligase, C-terminal domain"/>
    <property type="match status" value="1"/>
</dbReference>
<keyword evidence="5" id="KW-0067">ATP-binding</keyword>
<dbReference type="PANTHER" id="PTHR11136">
    <property type="entry name" value="FOLYLPOLYGLUTAMATE SYNTHASE-RELATED"/>
    <property type="match status" value="1"/>
</dbReference>
<feature type="domain" description="Mur ligase C-terminal" evidence="7">
    <location>
        <begin position="294"/>
        <end position="415"/>
    </location>
</feature>
<reference evidence="9" key="1">
    <citation type="submission" date="2020-05" db="EMBL/GenBank/DDBJ databases">
        <authorList>
            <person name="Chiriac C."/>
            <person name="Salcher M."/>
            <person name="Ghai R."/>
            <person name="Kavagutti S V."/>
        </authorList>
    </citation>
    <scope>NUCLEOTIDE SEQUENCE</scope>
</reference>
<evidence type="ECO:0000256" key="6">
    <source>
        <dbReference type="ARBA" id="ARBA00022842"/>
    </source>
</evidence>
<evidence type="ECO:0000256" key="5">
    <source>
        <dbReference type="ARBA" id="ARBA00022840"/>
    </source>
</evidence>
<evidence type="ECO:0000256" key="1">
    <source>
        <dbReference type="ARBA" id="ARBA00008276"/>
    </source>
</evidence>
<dbReference type="GO" id="GO:0005524">
    <property type="term" value="F:ATP binding"/>
    <property type="evidence" value="ECO:0007669"/>
    <property type="project" value="UniProtKB-KW"/>
</dbReference>
<dbReference type="PIRSF" id="PIRSF001563">
    <property type="entry name" value="Folylpolyglu_synth"/>
    <property type="match status" value="1"/>
</dbReference>